<dbReference type="EMBL" id="CAIX01000096">
    <property type="protein sequence ID" value="CCI10131.1"/>
    <property type="molecule type" value="Genomic_DNA"/>
</dbReference>
<dbReference type="InterPro" id="IPR011993">
    <property type="entry name" value="PH-like_dom_sf"/>
</dbReference>
<dbReference type="CDD" id="cd01562">
    <property type="entry name" value="Thr-dehyd"/>
    <property type="match status" value="1"/>
</dbReference>
<protein>
    <recommendedName>
        <fullName evidence="9">PH domain-containing protein</fullName>
    </recommendedName>
</protein>
<evidence type="ECO:0000259" key="6">
    <source>
        <dbReference type="PROSITE" id="PS50191"/>
    </source>
</evidence>
<dbReference type="FunFam" id="3.40.50.1100:FF:000007">
    <property type="entry name" value="L-threonine dehydratase catabolic TdcB"/>
    <property type="match status" value="1"/>
</dbReference>
<dbReference type="InterPro" id="IPR044561">
    <property type="entry name" value="ACT_ThrD-II-like"/>
</dbReference>
<comment type="cofactor">
    <cofactor evidence="1">
        <name>pyridoxal 5'-phosphate</name>
        <dbReference type="ChEBI" id="CHEBI:597326"/>
    </cofactor>
</comment>
<dbReference type="PROSITE" id="PS50191">
    <property type="entry name" value="CRAL_TRIO"/>
    <property type="match status" value="1"/>
</dbReference>
<evidence type="ECO:0000256" key="4">
    <source>
        <dbReference type="ARBA" id="ARBA00023239"/>
    </source>
</evidence>
<dbReference type="GO" id="GO:0009097">
    <property type="term" value="P:isoleucine biosynthetic process"/>
    <property type="evidence" value="ECO:0007669"/>
    <property type="project" value="TreeGrafter"/>
</dbReference>
<dbReference type="OrthoDB" id="4418812at2759"/>
<dbReference type="Pfam" id="PF00169">
    <property type="entry name" value="PH"/>
    <property type="match status" value="1"/>
</dbReference>
<sequence length="990" mass="108951">MSDDSSIGRYSSKAYTPSEHSQFFSTAHNFRTVCLPGLYPATHLRILVFGSLDKRRDGAVRGGWAKRLFILSTKSLHYYRKSEEFELFGKERGQTALQDIECAKVIPSEHAPSGAVESGISSHFIALFSKRKVMLMLLRAEKLEFATAWVNAINQAIMIAKSRNYNHEWPMEVIQTYICVVTSQNENDVNDRTLSETQNLEQIEEKAAVNVLAICMKSNDSEILIQRHIVPHSEVTLGTFLRDDVCIIVLSNGEGVRITRLMLSNDISSLCVQSKRLTLTTPVRTDPNLIHTVSYCKVNVSIRCTKSTTRSVSPQSPINSGIQPTTATSSFSTAFPTLLGGLFILSCSLAFYCNVPFTGLMKMTAFLGFVQSISQAVQFLTSTLSLSKARSKTKARTQVSEHQSDGEYTFYLQVEQLETIQVDQTVTEGTILQDATHNLVQTDKANDNPISFSPRFIAAEKGNEEKGKERYLQTVAWRKEHELDQILRKPHHNFDKIKKCYPQYFHGRSKAGNPVYYEKPGKIDLVALKQLGLSIEDLIYHYMYITEFLWTYIEPEDAARSITVLDVSGIGMSSLGGEVLDFIKRASSFTAAHYPERSAHIFIINIPGWFNMIWRIVKPLIDPVTRDKVHMLKGRSSILRELKQLIDIDQIPEEYGGHGAPLGNHALALAHHGKELGIPVTCVMPHIAPLTKITSCQNLGANVVLHGAHILEARVKADEIAKEQGLKYINGFDDPDIIAGAGSMGIEILHQVSNLDAIIVPIGGGGLIAGISLAVKTLAPTVQIIGVEPVLCPSFTAALEAGKPVHVPTSPTLADGLAVPCVGSNAFEIAKDRVDKVVTVSERAIALSVLRLVEQEKVVVEGGGACALAALIDDKLPELRGKRIVLPLCGGNIDTPVLGRVIERGLAADGRLVRFIATVSDRPGGIAQLANLMLECGVSVKDIHHERAWVHTSVSQVAVKCVVETQSYEHGLELKRRLEEGGYPLQWGTI</sequence>
<dbReference type="PROSITE" id="PS50003">
    <property type="entry name" value="PH_DOMAIN"/>
    <property type="match status" value="1"/>
</dbReference>
<dbReference type="Proteomes" id="UP000053237">
    <property type="component" value="Unassembled WGS sequence"/>
</dbReference>
<reference evidence="7 8" key="1">
    <citation type="submission" date="2012-05" db="EMBL/GenBank/DDBJ databases">
        <title>Recombination and specialization in a pathogen metapopulation.</title>
        <authorList>
            <person name="Gardiner A."/>
            <person name="Kemen E."/>
            <person name="Schultz-Larsen T."/>
            <person name="MacLean D."/>
            <person name="Van Oosterhout C."/>
            <person name="Jones J.D.G."/>
        </authorList>
    </citation>
    <scope>NUCLEOTIDE SEQUENCE [LARGE SCALE GENOMIC DNA]</scope>
    <source>
        <strain evidence="7 8">Ac Nc2</strain>
    </source>
</reference>
<dbReference type="PANTHER" id="PTHR48078:SF19">
    <property type="entry name" value="ACT DOMAIN-CONTAINING PROTEIN"/>
    <property type="match status" value="1"/>
</dbReference>
<feature type="domain" description="PH" evidence="5">
    <location>
        <begin position="45"/>
        <end position="158"/>
    </location>
</feature>
<evidence type="ECO:0008006" key="9">
    <source>
        <dbReference type="Google" id="ProtNLM"/>
    </source>
</evidence>
<dbReference type="GO" id="GO:0004794">
    <property type="term" value="F:threonine deaminase activity"/>
    <property type="evidence" value="ECO:0007669"/>
    <property type="project" value="TreeGrafter"/>
</dbReference>
<dbReference type="GO" id="GO:0006565">
    <property type="term" value="P:L-serine catabolic process"/>
    <property type="evidence" value="ECO:0007669"/>
    <property type="project" value="TreeGrafter"/>
</dbReference>
<dbReference type="Gene3D" id="3.40.50.1100">
    <property type="match status" value="2"/>
</dbReference>
<dbReference type="AlphaFoldDB" id="A0A024FT24"/>
<dbReference type="Pfam" id="PF00650">
    <property type="entry name" value="CRAL_TRIO"/>
    <property type="match status" value="1"/>
</dbReference>
<dbReference type="CDD" id="cd00170">
    <property type="entry name" value="SEC14"/>
    <property type="match status" value="1"/>
</dbReference>
<dbReference type="InterPro" id="IPR001926">
    <property type="entry name" value="TrpB-like_PALP"/>
</dbReference>
<dbReference type="InterPro" id="IPR001251">
    <property type="entry name" value="CRAL-TRIO_dom"/>
</dbReference>
<dbReference type="PANTHER" id="PTHR48078">
    <property type="entry name" value="THREONINE DEHYDRATASE, MITOCHONDRIAL-RELATED"/>
    <property type="match status" value="1"/>
</dbReference>
<dbReference type="SUPFAM" id="SSF50729">
    <property type="entry name" value="PH domain-like"/>
    <property type="match status" value="1"/>
</dbReference>
<dbReference type="GO" id="GO:0003941">
    <property type="term" value="F:L-serine ammonia-lyase activity"/>
    <property type="evidence" value="ECO:0007669"/>
    <property type="project" value="TreeGrafter"/>
</dbReference>
<keyword evidence="3" id="KW-0663">Pyridoxal phosphate</keyword>
<dbReference type="SMART" id="SM00233">
    <property type="entry name" value="PH"/>
    <property type="match status" value="1"/>
</dbReference>
<dbReference type="SUPFAM" id="SSF53686">
    <property type="entry name" value="Tryptophan synthase beta subunit-like PLP-dependent enzymes"/>
    <property type="match status" value="1"/>
</dbReference>
<comment type="similarity">
    <text evidence="2">Belongs to the serine/threonine dehydratase family.</text>
</comment>
<evidence type="ECO:0000313" key="8">
    <source>
        <dbReference type="Proteomes" id="UP000053237"/>
    </source>
</evidence>
<evidence type="ECO:0000256" key="3">
    <source>
        <dbReference type="ARBA" id="ARBA00022898"/>
    </source>
</evidence>
<dbReference type="Pfam" id="PF00291">
    <property type="entry name" value="PALP"/>
    <property type="match status" value="1"/>
</dbReference>
<dbReference type="SUPFAM" id="SSF52087">
    <property type="entry name" value="CRAL/TRIO domain"/>
    <property type="match status" value="1"/>
</dbReference>
<evidence type="ECO:0000256" key="2">
    <source>
        <dbReference type="ARBA" id="ARBA00010869"/>
    </source>
</evidence>
<dbReference type="InterPro" id="IPR036052">
    <property type="entry name" value="TrpB-like_PALP_sf"/>
</dbReference>
<dbReference type="GO" id="GO:0006567">
    <property type="term" value="P:L-threonine catabolic process"/>
    <property type="evidence" value="ECO:0007669"/>
    <property type="project" value="TreeGrafter"/>
</dbReference>
<proteinExistence type="inferred from homology"/>
<accession>A0A024FT24</accession>
<keyword evidence="8" id="KW-1185">Reference proteome</keyword>
<name>A0A024FT24_9STRA</name>
<feature type="domain" description="CRAL-TRIO" evidence="6">
    <location>
        <begin position="493"/>
        <end position="663"/>
    </location>
</feature>
<dbReference type="InterPro" id="IPR050147">
    <property type="entry name" value="Ser/Thr_Dehydratase"/>
</dbReference>
<dbReference type="InParanoid" id="A0A024FT24"/>
<dbReference type="Gene3D" id="3.40.525.10">
    <property type="entry name" value="CRAL-TRIO lipid binding domain"/>
    <property type="match status" value="1"/>
</dbReference>
<dbReference type="SMART" id="SM00516">
    <property type="entry name" value="SEC14"/>
    <property type="match status" value="1"/>
</dbReference>
<comment type="caution">
    <text evidence="7">The sequence shown here is derived from an EMBL/GenBank/DDBJ whole genome shotgun (WGS) entry which is preliminary data.</text>
</comment>
<evidence type="ECO:0000256" key="1">
    <source>
        <dbReference type="ARBA" id="ARBA00001933"/>
    </source>
</evidence>
<dbReference type="STRING" id="65357.A0A024FT24"/>
<dbReference type="Gene3D" id="2.30.29.30">
    <property type="entry name" value="Pleckstrin-homology domain (PH domain)/Phosphotyrosine-binding domain (PTB)"/>
    <property type="match status" value="1"/>
</dbReference>
<evidence type="ECO:0000313" key="7">
    <source>
        <dbReference type="EMBL" id="CCI10131.1"/>
    </source>
</evidence>
<dbReference type="InterPro" id="IPR036865">
    <property type="entry name" value="CRAL-TRIO_dom_sf"/>
</dbReference>
<gene>
    <name evidence="7" type="ORF">BN9_062450</name>
</gene>
<keyword evidence="4" id="KW-0456">Lyase</keyword>
<organism evidence="7 8">
    <name type="scientific">Albugo candida</name>
    <dbReference type="NCBI Taxonomy" id="65357"/>
    <lineage>
        <taxon>Eukaryota</taxon>
        <taxon>Sar</taxon>
        <taxon>Stramenopiles</taxon>
        <taxon>Oomycota</taxon>
        <taxon>Peronosporomycetes</taxon>
        <taxon>Albuginales</taxon>
        <taxon>Albuginaceae</taxon>
        <taxon>Albugo</taxon>
    </lineage>
</organism>
<evidence type="ECO:0000259" key="5">
    <source>
        <dbReference type="PROSITE" id="PS50003"/>
    </source>
</evidence>
<dbReference type="InterPro" id="IPR001849">
    <property type="entry name" value="PH_domain"/>
</dbReference>
<dbReference type="CDD" id="cd04886">
    <property type="entry name" value="ACT_ThrD-II-like"/>
    <property type="match status" value="1"/>
</dbReference>